<keyword evidence="2" id="KW-1185">Reference proteome</keyword>
<dbReference type="Proteomes" id="UP000199532">
    <property type="component" value="Unassembled WGS sequence"/>
</dbReference>
<protein>
    <submittedName>
        <fullName evidence="1">Uncharacterized protein</fullName>
    </submittedName>
</protein>
<name>A0A1H6XN24_9BACT</name>
<accession>A0A1H6XN24</accession>
<evidence type="ECO:0000313" key="1">
    <source>
        <dbReference type="EMBL" id="SEJ26240.1"/>
    </source>
</evidence>
<evidence type="ECO:0000313" key="2">
    <source>
        <dbReference type="Proteomes" id="UP000199532"/>
    </source>
</evidence>
<reference evidence="1 2" key="1">
    <citation type="submission" date="2016-10" db="EMBL/GenBank/DDBJ databases">
        <authorList>
            <person name="de Groot N.N."/>
        </authorList>
    </citation>
    <scope>NUCLEOTIDE SEQUENCE [LARGE SCALE GENOMIC DNA]</scope>
    <source>
        <strain evidence="1 2">DSM 19938</strain>
    </source>
</reference>
<gene>
    <name evidence="1" type="ORF">SAMN04487995_3831</name>
</gene>
<dbReference type="EMBL" id="FNXY01000006">
    <property type="protein sequence ID" value="SEJ26240.1"/>
    <property type="molecule type" value="Genomic_DNA"/>
</dbReference>
<proteinExistence type="predicted"/>
<sequence>MNSINLQPAVHISRQSNSVHKSHSFSRVLPLPQAVSIVDMPLNIAVNLCVNSKGSYNDYSFNNSKWRLF</sequence>
<organism evidence="1 2">
    <name type="scientific">Dyadobacter koreensis</name>
    <dbReference type="NCBI Taxonomy" id="408657"/>
    <lineage>
        <taxon>Bacteria</taxon>
        <taxon>Pseudomonadati</taxon>
        <taxon>Bacteroidota</taxon>
        <taxon>Cytophagia</taxon>
        <taxon>Cytophagales</taxon>
        <taxon>Spirosomataceae</taxon>
        <taxon>Dyadobacter</taxon>
    </lineage>
</organism>
<dbReference type="AlphaFoldDB" id="A0A1H6XN24"/>